<protein>
    <submittedName>
        <fullName evidence="1">Uncharacterized protein</fullName>
    </submittedName>
</protein>
<dbReference type="AlphaFoldDB" id="A0AAV4V6L3"/>
<gene>
    <name evidence="1" type="ORF">CEXT_740721</name>
</gene>
<proteinExistence type="predicted"/>
<evidence type="ECO:0000313" key="2">
    <source>
        <dbReference type="Proteomes" id="UP001054945"/>
    </source>
</evidence>
<accession>A0AAV4V6L3</accession>
<name>A0AAV4V6L3_CAEEX</name>
<comment type="caution">
    <text evidence="1">The sequence shown here is derived from an EMBL/GenBank/DDBJ whole genome shotgun (WGS) entry which is preliminary data.</text>
</comment>
<sequence>MDSIQFSVALVAIRLLGDDLTDYDKQVAIVVRHSIQFHLTMEYMSTTGALAIQMAGHARHRKRASAQIDSFSVIRTEQWLAGVHFLLRRYRKVWMDGK</sequence>
<evidence type="ECO:0000313" key="1">
    <source>
        <dbReference type="EMBL" id="GIY65664.1"/>
    </source>
</evidence>
<dbReference type="EMBL" id="BPLR01014015">
    <property type="protein sequence ID" value="GIY65664.1"/>
    <property type="molecule type" value="Genomic_DNA"/>
</dbReference>
<keyword evidence="2" id="KW-1185">Reference proteome</keyword>
<reference evidence="1 2" key="1">
    <citation type="submission" date="2021-06" db="EMBL/GenBank/DDBJ databases">
        <title>Caerostris extrusa draft genome.</title>
        <authorList>
            <person name="Kono N."/>
            <person name="Arakawa K."/>
        </authorList>
    </citation>
    <scope>NUCLEOTIDE SEQUENCE [LARGE SCALE GENOMIC DNA]</scope>
</reference>
<dbReference type="Proteomes" id="UP001054945">
    <property type="component" value="Unassembled WGS sequence"/>
</dbReference>
<organism evidence="1 2">
    <name type="scientific">Caerostris extrusa</name>
    <name type="common">Bark spider</name>
    <name type="synonym">Caerostris bankana</name>
    <dbReference type="NCBI Taxonomy" id="172846"/>
    <lineage>
        <taxon>Eukaryota</taxon>
        <taxon>Metazoa</taxon>
        <taxon>Ecdysozoa</taxon>
        <taxon>Arthropoda</taxon>
        <taxon>Chelicerata</taxon>
        <taxon>Arachnida</taxon>
        <taxon>Araneae</taxon>
        <taxon>Araneomorphae</taxon>
        <taxon>Entelegynae</taxon>
        <taxon>Araneoidea</taxon>
        <taxon>Araneidae</taxon>
        <taxon>Caerostris</taxon>
    </lineage>
</organism>